<name>A0A8J4PLZ0_9MYCE</name>
<keyword evidence="8 13" id="KW-0560">Oxidoreductase</keyword>
<proteinExistence type="inferred from homology"/>
<dbReference type="PRINTS" id="PR00385">
    <property type="entry name" value="P450"/>
</dbReference>
<evidence type="ECO:0000256" key="6">
    <source>
        <dbReference type="ARBA" id="ARBA00022723"/>
    </source>
</evidence>
<dbReference type="PANTHER" id="PTHR24300">
    <property type="entry name" value="CYTOCHROME P450 508A4-RELATED"/>
    <property type="match status" value="1"/>
</dbReference>
<dbReference type="SUPFAM" id="SSF48264">
    <property type="entry name" value="Cytochrome P450"/>
    <property type="match status" value="1"/>
</dbReference>
<keyword evidence="5" id="KW-0812">Transmembrane</keyword>
<evidence type="ECO:0000256" key="8">
    <source>
        <dbReference type="ARBA" id="ARBA00023002"/>
    </source>
</evidence>
<dbReference type="InterPro" id="IPR001128">
    <property type="entry name" value="Cyt_P450"/>
</dbReference>
<dbReference type="CDD" id="cd20617">
    <property type="entry name" value="CYP1_2-like"/>
    <property type="match status" value="1"/>
</dbReference>
<feature type="binding site" description="axial binding residue" evidence="12">
    <location>
        <position position="432"/>
    </location>
    <ligand>
        <name>heme</name>
        <dbReference type="ChEBI" id="CHEBI:30413"/>
    </ligand>
    <ligandPart>
        <name>Fe</name>
        <dbReference type="ChEBI" id="CHEBI:18248"/>
    </ligandPart>
</feature>
<evidence type="ECO:0000256" key="4">
    <source>
        <dbReference type="ARBA" id="ARBA00022617"/>
    </source>
</evidence>
<comment type="caution">
    <text evidence="14">The sequence shown here is derived from an EMBL/GenBank/DDBJ whole genome shotgun (WGS) entry which is preliminary data.</text>
</comment>
<dbReference type="OrthoDB" id="15258at2759"/>
<dbReference type="GO" id="GO:0020037">
    <property type="term" value="F:heme binding"/>
    <property type="evidence" value="ECO:0007669"/>
    <property type="project" value="InterPro"/>
</dbReference>
<dbReference type="GO" id="GO:0005506">
    <property type="term" value="F:iron ion binding"/>
    <property type="evidence" value="ECO:0007669"/>
    <property type="project" value="InterPro"/>
</dbReference>
<keyword evidence="11" id="KW-0472">Membrane</keyword>
<keyword evidence="4 12" id="KW-0349">Heme</keyword>
<organism evidence="14 15">
    <name type="scientific">Polysphondylium violaceum</name>
    <dbReference type="NCBI Taxonomy" id="133409"/>
    <lineage>
        <taxon>Eukaryota</taxon>
        <taxon>Amoebozoa</taxon>
        <taxon>Evosea</taxon>
        <taxon>Eumycetozoa</taxon>
        <taxon>Dictyostelia</taxon>
        <taxon>Dictyosteliales</taxon>
        <taxon>Dictyosteliaceae</taxon>
        <taxon>Polysphondylium</taxon>
    </lineage>
</organism>
<dbReference type="PRINTS" id="PR00463">
    <property type="entry name" value="EP450I"/>
</dbReference>
<keyword evidence="6 12" id="KW-0479">Metal-binding</keyword>
<evidence type="ECO:0000256" key="10">
    <source>
        <dbReference type="ARBA" id="ARBA00023033"/>
    </source>
</evidence>
<dbReference type="PROSITE" id="PS00086">
    <property type="entry name" value="CYTOCHROME_P450"/>
    <property type="match status" value="1"/>
</dbReference>
<evidence type="ECO:0000313" key="15">
    <source>
        <dbReference type="Proteomes" id="UP000695562"/>
    </source>
</evidence>
<dbReference type="Proteomes" id="UP000695562">
    <property type="component" value="Unassembled WGS sequence"/>
</dbReference>
<evidence type="ECO:0008006" key="16">
    <source>
        <dbReference type="Google" id="ProtNLM"/>
    </source>
</evidence>
<dbReference type="Pfam" id="PF00067">
    <property type="entry name" value="p450"/>
    <property type="match status" value="1"/>
</dbReference>
<gene>
    <name evidence="14" type="ORF">CYY_009205</name>
</gene>
<comment type="cofactor">
    <cofactor evidence="1 12">
        <name>heme</name>
        <dbReference type="ChEBI" id="CHEBI:30413"/>
    </cofactor>
</comment>
<keyword evidence="7" id="KW-1133">Transmembrane helix</keyword>
<evidence type="ECO:0000256" key="3">
    <source>
        <dbReference type="ARBA" id="ARBA00010617"/>
    </source>
</evidence>
<dbReference type="GO" id="GO:0004497">
    <property type="term" value="F:monooxygenase activity"/>
    <property type="evidence" value="ECO:0007669"/>
    <property type="project" value="UniProtKB-KW"/>
</dbReference>
<dbReference type="AlphaFoldDB" id="A0A8J4PLZ0"/>
<sequence>MIQTILIIFLLYIVYDFIYRNKKYTKNDPPGPIAYPLVGDLPRLSKLPHINLLKLHQKYGDVIKVWMGDFYTIIINDPVVVREIFVKHFDNFTDRSHPLPTKLLSNNFRNLISGDYVYWKRNRDLVSHAFTNTKLRSVSSLIELEANRFIQMMNDDYVATGQPFCPRLFTKKYTLSVTLQYIFSGTLPLSPNDKNVDEKMVVLAKEMDNIFLYIGRIRAERFISSYAWVCYMLKKYVFAVQNTTIVQCMKDIMLDHIKKLDPENPKDLLDYILCNIDIKDPEEIKIPLMIGTDLMVAGTETTASAIEFFFMVMVNYPQFQELAHTELAQVVGKGNKVTLAHKKSTPYFMALLKEVIRKYPIAPLSLARSGKQDILIADKYFIPKDVQLFINIHALSNSDKYWDKPNEFNPDRFLNNNHSDVFLPFGVGPRNCIGSNLAMDEYYIFCANMILNFTLSSVDGKPIDETLSSSLSLILQNEFSVLLKHR</sequence>
<evidence type="ECO:0000256" key="2">
    <source>
        <dbReference type="ARBA" id="ARBA00004167"/>
    </source>
</evidence>
<comment type="similarity">
    <text evidence="3 13">Belongs to the cytochrome P450 family.</text>
</comment>
<comment type="subcellular location">
    <subcellularLocation>
        <location evidence="2">Membrane</location>
        <topology evidence="2">Single-pass membrane protein</topology>
    </subcellularLocation>
</comment>
<evidence type="ECO:0000256" key="1">
    <source>
        <dbReference type="ARBA" id="ARBA00001971"/>
    </source>
</evidence>
<dbReference type="InterPro" id="IPR017972">
    <property type="entry name" value="Cyt_P450_CS"/>
</dbReference>
<keyword evidence="15" id="KW-1185">Reference proteome</keyword>
<dbReference type="EMBL" id="AJWJ01000655">
    <property type="protein sequence ID" value="KAF2069472.1"/>
    <property type="molecule type" value="Genomic_DNA"/>
</dbReference>
<keyword evidence="9 12" id="KW-0408">Iron</keyword>
<evidence type="ECO:0000256" key="9">
    <source>
        <dbReference type="ARBA" id="ARBA00023004"/>
    </source>
</evidence>
<dbReference type="InterPro" id="IPR050182">
    <property type="entry name" value="Cytochrome_P450_fam2"/>
</dbReference>
<evidence type="ECO:0000256" key="7">
    <source>
        <dbReference type="ARBA" id="ARBA00022989"/>
    </source>
</evidence>
<dbReference type="FunFam" id="1.10.630.10:FF:000068">
    <property type="entry name" value="Probable cytochrome P450 508A2"/>
    <property type="match status" value="1"/>
</dbReference>
<evidence type="ECO:0000313" key="14">
    <source>
        <dbReference type="EMBL" id="KAF2069472.1"/>
    </source>
</evidence>
<reference evidence="14" key="1">
    <citation type="submission" date="2020-01" db="EMBL/GenBank/DDBJ databases">
        <title>Development of genomics and gene disruption for Polysphondylium violaceum indicates a role for the polyketide synthase stlB in stalk morphogenesis.</title>
        <authorList>
            <person name="Narita B."/>
            <person name="Kawabe Y."/>
            <person name="Kin K."/>
            <person name="Saito T."/>
            <person name="Gibbs R."/>
            <person name="Kuspa A."/>
            <person name="Muzny D."/>
            <person name="Queller D."/>
            <person name="Richards S."/>
            <person name="Strassman J."/>
            <person name="Sucgang R."/>
            <person name="Worley K."/>
            <person name="Schaap P."/>
        </authorList>
    </citation>
    <scope>NUCLEOTIDE SEQUENCE</scope>
    <source>
        <strain evidence="14">QSvi11</strain>
    </source>
</reference>
<dbReference type="GO" id="GO:0016020">
    <property type="term" value="C:membrane"/>
    <property type="evidence" value="ECO:0007669"/>
    <property type="project" value="UniProtKB-SubCell"/>
</dbReference>
<dbReference type="Gene3D" id="1.10.630.10">
    <property type="entry name" value="Cytochrome P450"/>
    <property type="match status" value="1"/>
</dbReference>
<evidence type="ECO:0000256" key="12">
    <source>
        <dbReference type="PIRSR" id="PIRSR602401-1"/>
    </source>
</evidence>
<evidence type="ECO:0000256" key="5">
    <source>
        <dbReference type="ARBA" id="ARBA00022692"/>
    </source>
</evidence>
<dbReference type="InterPro" id="IPR036396">
    <property type="entry name" value="Cyt_P450_sf"/>
</dbReference>
<accession>A0A8J4PLZ0</accession>
<dbReference type="GO" id="GO:0016705">
    <property type="term" value="F:oxidoreductase activity, acting on paired donors, with incorporation or reduction of molecular oxygen"/>
    <property type="evidence" value="ECO:0007669"/>
    <property type="project" value="InterPro"/>
</dbReference>
<keyword evidence="10 13" id="KW-0503">Monooxygenase</keyword>
<evidence type="ECO:0000256" key="11">
    <source>
        <dbReference type="ARBA" id="ARBA00023136"/>
    </source>
</evidence>
<protein>
    <recommendedName>
        <fullName evidence="16">Cytochrome P450 family protein</fullName>
    </recommendedName>
</protein>
<evidence type="ECO:0000256" key="13">
    <source>
        <dbReference type="RuleBase" id="RU000461"/>
    </source>
</evidence>
<dbReference type="InterPro" id="IPR002401">
    <property type="entry name" value="Cyt_P450_E_grp-I"/>
</dbReference>
<dbReference type="PANTHER" id="PTHR24300:SF417">
    <property type="entry name" value="CYTOCHROME P450 508B1-RELATED"/>
    <property type="match status" value="1"/>
</dbReference>